<gene>
    <name evidence="5" type="ORF">NUZ5A_50139</name>
</gene>
<dbReference type="GO" id="GO:0009231">
    <property type="term" value="P:riboflavin biosynthetic process"/>
    <property type="evidence" value="ECO:0007669"/>
    <property type="project" value="TreeGrafter"/>
</dbReference>
<keyword evidence="4" id="KW-0862">Zinc</keyword>
<protein>
    <submittedName>
        <fullName evidence="5">Creatininase</fullName>
    </submittedName>
</protein>
<dbReference type="PANTHER" id="PTHR35005:SF1">
    <property type="entry name" value="2-AMINO-5-FORMYLAMINO-6-RIBOSYLAMINOPYRIMIDIN-4(3H)-ONE 5'-MONOPHOSPHATE DEFORMYLASE"/>
    <property type="match status" value="1"/>
</dbReference>
<comment type="caution">
    <text evidence="5">The sequence shown here is derived from an EMBL/GenBank/DDBJ whole genome shotgun (WGS) entry which is preliminary data.</text>
</comment>
<dbReference type="GO" id="GO:0016811">
    <property type="term" value="F:hydrolase activity, acting on carbon-nitrogen (but not peptide) bonds, in linear amides"/>
    <property type="evidence" value="ECO:0007669"/>
    <property type="project" value="TreeGrafter"/>
</dbReference>
<keyword evidence="3" id="KW-0378">Hydrolase</keyword>
<dbReference type="InterPro" id="IPR024087">
    <property type="entry name" value="Creatininase-like_sf"/>
</dbReference>
<dbReference type="InterPro" id="IPR003785">
    <property type="entry name" value="Creatininase/forma_Hydrolase"/>
</dbReference>
<sequence length="224" mass="24474">MISYSDPALRKTIKNHKAALIPVGSLEQHGPHLPVSTDSDIVTGIAERLARKCDLLLFPTITYGVSFEHAPFFNLSVTSRTLHVLLSELCSSLVSNGIRKIIILNGHHGNQKALEGIGAAGAQVYTFSYWRFMKTEFDHAGFAETSLMLALSDKVQMKLAKKGFDPAKLSPAQRKAVSKLAQTQFIKATKSGVWGDPRGATRAEGIRMISEIVRNLAKTVSKLT</sequence>
<dbReference type="Pfam" id="PF02633">
    <property type="entry name" value="Creatininase"/>
    <property type="match status" value="1"/>
</dbReference>
<keyword evidence="2" id="KW-0479">Metal-binding</keyword>
<evidence type="ECO:0000256" key="2">
    <source>
        <dbReference type="ARBA" id="ARBA00022723"/>
    </source>
</evidence>
<dbReference type="Gene3D" id="3.40.50.10310">
    <property type="entry name" value="Creatininase"/>
    <property type="match status" value="1"/>
</dbReference>
<dbReference type="RefSeq" id="WP_205098968.1">
    <property type="nucleotide sequence ID" value="NZ_CAJNAQ010000005.1"/>
</dbReference>
<dbReference type="AlphaFoldDB" id="A0A812F1G8"/>
<evidence type="ECO:0000256" key="4">
    <source>
        <dbReference type="ARBA" id="ARBA00022833"/>
    </source>
</evidence>
<reference evidence="5" key="1">
    <citation type="submission" date="2021-02" db="EMBL/GenBank/DDBJ databases">
        <authorList>
            <person name="Han P."/>
        </authorList>
    </citation>
    <scope>NUCLEOTIDE SEQUENCE</scope>
    <source>
        <strain evidence="5">Candidatus Nitrosotenuis uzonensis 5A</strain>
    </source>
</reference>
<dbReference type="EMBL" id="CAJNAQ010000005">
    <property type="protein sequence ID" value="CAE6493255.1"/>
    <property type="molecule type" value="Genomic_DNA"/>
</dbReference>
<evidence type="ECO:0000313" key="5">
    <source>
        <dbReference type="EMBL" id="CAE6493255.1"/>
    </source>
</evidence>
<name>A0A812F1G8_9ARCH</name>
<dbReference type="PANTHER" id="PTHR35005">
    <property type="entry name" value="3-DEHYDRO-SCYLLO-INOSOSE HYDROLASE"/>
    <property type="match status" value="1"/>
</dbReference>
<proteinExistence type="predicted"/>
<dbReference type="SUPFAM" id="SSF102215">
    <property type="entry name" value="Creatininase"/>
    <property type="match status" value="1"/>
</dbReference>
<evidence type="ECO:0000313" key="6">
    <source>
        <dbReference type="Proteomes" id="UP000655759"/>
    </source>
</evidence>
<accession>A0A812F1G8</accession>
<evidence type="ECO:0000256" key="3">
    <source>
        <dbReference type="ARBA" id="ARBA00022801"/>
    </source>
</evidence>
<organism evidence="5 6">
    <name type="scientific">Candidatus Nitrosotenuis uzonensis</name>
    <dbReference type="NCBI Taxonomy" id="1407055"/>
    <lineage>
        <taxon>Archaea</taxon>
        <taxon>Nitrososphaerota</taxon>
        <taxon>Candidatus Nitrosotenuis</taxon>
    </lineage>
</organism>
<comment type="cofactor">
    <cofactor evidence="1">
        <name>Zn(2+)</name>
        <dbReference type="ChEBI" id="CHEBI:29105"/>
    </cofactor>
</comment>
<dbReference type="GO" id="GO:0046872">
    <property type="term" value="F:metal ion binding"/>
    <property type="evidence" value="ECO:0007669"/>
    <property type="project" value="UniProtKB-KW"/>
</dbReference>
<evidence type="ECO:0000256" key="1">
    <source>
        <dbReference type="ARBA" id="ARBA00001947"/>
    </source>
</evidence>
<dbReference type="Proteomes" id="UP000655759">
    <property type="component" value="Unassembled WGS sequence"/>
</dbReference>